<reference evidence="1" key="1">
    <citation type="journal article" date="2014" name="Front. Microbiol.">
        <title>High frequency of phylogenetically diverse reductive dehalogenase-homologous genes in deep subseafloor sedimentary metagenomes.</title>
        <authorList>
            <person name="Kawai M."/>
            <person name="Futagami T."/>
            <person name="Toyoda A."/>
            <person name="Takaki Y."/>
            <person name="Nishi S."/>
            <person name="Hori S."/>
            <person name="Arai W."/>
            <person name="Tsubouchi T."/>
            <person name="Morono Y."/>
            <person name="Uchiyama I."/>
            <person name="Ito T."/>
            <person name="Fujiyama A."/>
            <person name="Inagaki F."/>
            <person name="Takami H."/>
        </authorList>
    </citation>
    <scope>NUCLEOTIDE SEQUENCE</scope>
    <source>
        <strain evidence="1">Expedition CK06-06</strain>
    </source>
</reference>
<name>X1PUK6_9ZZZZ</name>
<feature type="non-terminal residue" evidence="1">
    <location>
        <position position="1"/>
    </location>
</feature>
<comment type="caution">
    <text evidence="1">The sequence shown here is derived from an EMBL/GenBank/DDBJ whole genome shotgun (WGS) entry which is preliminary data.</text>
</comment>
<sequence length="33" mass="3682">EEPTQYKIIKVGGLSKNTVRKGIEGLRKKGIIK</sequence>
<protein>
    <submittedName>
        <fullName evidence="1">Uncharacterized protein</fullName>
    </submittedName>
</protein>
<accession>X1PUK6</accession>
<proteinExistence type="predicted"/>
<organism evidence="1">
    <name type="scientific">marine sediment metagenome</name>
    <dbReference type="NCBI Taxonomy" id="412755"/>
    <lineage>
        <taxon>unclassified sequences</taxon>
        <taxon>metagenomes</taxon>
        <taxon>ecological metagenomes</taxon>
    </lineage>
</organism>
<evidence type="ECO:0000313" key="1">
    <source>
        <dbReference type="EMBL" id="GAI59922.1"/>
    </source>
</evidence>
<dbReference type="AlphaFoldDB" id="X1PUK6"/>
<gene>
    <name evidence="1" type="ORF">S12H4_00801</name>
</gene>
<dbReference type="EMBL" id="BARW01000125">
    <property type="protein sequence ID" value="GAI59922.1"/>
    <property type="molecule type" value="Genomic_DNA"/>
</dbReference>